<accession>A0A553HR58</accession>
<dbReference type="STRING" id="2512241.A0A553HR58"/>
<proteinExistence type="predicted"/>
<evidence type="ECO:0008006" key="3">
    <source>
        <dbReference type="Google" id="ProtNLM"/>
    </source>
</evidence>
<dbReference type="SUPFAM" id="SSF48576">
    <property type="entry name" value="Terpenoid synthases"/>
    <property type="match status" value="1"/>
</dbReference>
<name>A0A553HR58_9PEZI</name>
<dbReference type="AlphaFoldDB" id="A0A553HR58"/>
<comment type="caution">
    <text evidence="1">The sequence shown here is derived from an EMBL/GenBank/DDBJ whole genome shotgun (WGS) entry which is preliminary data.</text>
</comment>
<dbReference type="OrthoDB" id="6921389at2759"/>
<reference evidence="2" key="1">
    <citation type="submission" date="2019-06" db="EMBL/GenBank/DDBJ databases">
        <title>Draft genome sequence of the griseofulvin-producing fungus Xylaria cubensis strain G536.</title>
        <authorList>
            <person name="Mead M.E."/>
            <person name="Raja H.A."/>
            <person name="Steenwyk J.L."/>
            <person name="Knowles S.L."/>
            <person name="Oberlies N.H."/>
            <person name="Rokas A."/>
        </authorList>
    </citation>
    <scope>NUCLEOTIDE SEQUENCE [LARGE SCALE GENOMIC DNA]</scope>
    <source>
        <strain evidence="2">G536</strain>
    </source>
</reference>
<evidence type="ECO:0000313" key="2">
    <source>
        <dbReference type="Proteomes" id="UP000319160"/>
    </source>
</evidence>
<keyword evidence="2" id="KW-1185">Reference proteome</keyword>
<dbReference type="Proteomes" id="UP000319160">
    <property type="component" value="Unassembled WGS sequence"/>
</dbReference>
<protein>
    <recommendedName>
        <fullName evidence="3">Terpene synthase</fullName>
    </recommendedName>
</protein>
<dbReference type="InterPro" id="IPR008949">
    <property type="entry name" value="Isoprenoid_synthase_dom_sf"/>
</dbReference>
<dbReference type="Gene3D" id="1.10.600.10">
    <property type="entry name" value="Farnesyl Diphosphate Synthase"/>
    <property type="match status" value="1"/>
</dbReference>
<dbReference type="Pfam" id="PF19086">
    <property type="entry name" value="Terpene_syn_C_2"/>
    <property type="match status" value="1"/>
</dbReference>
<gene>
    <name evidence="1" type="ORF">FHL15_008613</name>
</gene>
<organism evidence="1 2">
    <name type="scientific">Xylaria flabelliformis</name>
    <dbReference type="NCBI Taxonomy" id="2512241"/>
    <lineage>
        <taxon>Eukaryota</taxon>
        <taxon>Fungi</taxon>
        <taxon>Dikarya</taxon>
        <taxon>Ascomycota</taxon>
        <taxon>Pezizomycotina</taxon>
        <taxon>Sordariomycetes</taxon>
        <taxon>Xylariomycetidae</taxon>
        <taxon>Xylariales</taxon>
        <taxon>Xylariaceae</taxon>
        <taxon>Xylaria</taxon>
    </lineage>
</organism>
<evidence type="ECO:0000313" key="1">
    <source>
        <dbReference type="EMBL" id="TRX90444.1"/>
    </source>
</evidence>
<sequence length="425" mass="48120">MDYSYSEEVDPKLYETHGLTSHTKLRIHKDSVREIEGTLRAQEDWSKHVHPINNYHGGLGDRYSFIRVTLPECLPDRLELISYANEFAFLYDDEMENLDFQHANSNSGGILDIFKHEALSSDIGSTTRPEKRLQAQILSEMMAIDSSQAMTSMKAWAKFIQMAAETRKTSFKTLKSYIPARVIDAGELFWYGLLTFGMGITIPENERDLCMKLAKPGYAAMALTNDLYSWEKERIAAENLGRNYVFNAIWVIMEERAVDENEAKNICSDEIRNYMADYEQVVETARNDKNLSKELRKYLEAVLLTCVGNTKYSITIATESGTTLINLFRHTSDDRQKGLRPRQDVVDGSPVEIRSAGDYVGNEPTDVFGASVVITAEGNISEDFIELLEPEQLPGDIIRELSLVSLKTSKRVSSPQLPTKLMGHI</sequence>
<dbReference type="EMBL" id="VFLP01000055">
    <property type="protein sequence ID" value="TRX90444.1"/>
    <property type="molecule type" value="Genomic_DNA"/>
</dbReference>